<dbReference type="CDD" id="cd04182">
    <property type="entry name" value="GT_2_like_f"/>
    <property type="match status" value="1"/>
</dbReference>
<dbReference type="SUPFAM" id="SSF53448">
    <property type="entry name" value="Nucleotide-diphospho-sugar transferases"/>
    <property type="match status" value="1"/>
</dbReference>
<keyword evidence="4" id="KW-1185">Reference proteome</keyword>
<evidence type="ECO:0000313" key="4">
    <source>
        <dbReference type="Proteomes" id="UP000004030"/>
    </source>
</evidence>
<dbReference type="KEGG" id="npn:JI59_07715"/>
<dbReference type="Gene3D" id="3.90.550.10">
    <property type="entry name" value="Spore Coat Polysaccharide Biosynthesis Protein SpsA, Chain A"/>
    <property type="match status" value="1"/>
</dbReference>
<accession>G6EDQ2</accession>
<organism evidence="3 4">
    <name type="scientific">Novosphingobium pentaromativorans US6-1</name>
    <dbReference type="NCBI Taxonomy" id="1088721"/>
    <lineage>
        <taxon>Bacteria</taxon>
        <taxon>Pseudomonadati</taxon>
        <taxon>Pseudomonadota</taxon>
        <taxon>Alphaproteobacteria</taxon>
        <taxon>Sphingomonadales</taxon>
        <taxon>Sphingomonadaceae</taxon>
        <taxon>Novosphingobium</taxon>
    </lineage>
</organism>
<dbReference type="OrthoDB" id="9779263at2"/>
<evidence type="ECO:0000259" key="2">
    <source>
        <dbReference type="Pfam" id="PF12804"/>
    </source>
</evidence>
<dbReference type="Proteomes" id="UP000004030">
    <property type="component" value="Unassembled WGS sequence"/>
</dbReference>
<name>G6EDQ2_9SPHN</name>
<proteinExistence type="predicted"/>
<dbReference type="GO" id="GO:0016779">
    <property type="term" value="F:nucleotidyltransferase activity"/>
    <property type="evidence" value="ECO:0007669"/>
    <property type="project" value="UniProtKB-ARBA"/>
</dbReference>
<evidence type="ECO:0000256" key="1">
    <source>
        <dbReference type="ARBA" id="ARBA00022842"/>
    </source>
</evidence>
<gene>
    <name evidence="3" type="ORF">NSU_2473</name>
</gene>
<dbReference type="EMBL" id="AGFM01000037">
    <property type="protein sequence ID" value="EHJ60540.1"/>
    <property type="molecule type" value="Genomic_DNA"/>
</dbReference>
<dbReference type="InterPro" id="IPR025877">
    <property type="entry name" value="MobA-like_NTP_Trfase"/>
</dbReference>
<dbReference type="eggNOG" id="COG2068">
    <property type="taxonomic scope" value="Bacteria"/>
</dbReference>
<sequence>MTRVALVLAAGLATRFGSDKLSAPLNGEPLLFHAIRAARAAPVSRVIVVARRGLETGIWESSPPVEIVRIASTSLSQSLQAGIAAAATADGAFVFLGDMPRIPLGIAERLAHAIGDGFAAMPREGGRPGHPVLLSARAFPAIAGLTGDQGAGKLLRQRPDVVFVDCTDPAIHADVDVPADLAQLRSGTEPG</sequence>
<dbReference type="RefSeq" id="WP_007013388.1">
    <property type="nucleotide sequence ID" value="NZ_AGFM01000037.1"/>
</dbReference>
<dbReference type="STRING" id="1088721.JI59_07715"/>
<evidence type="ECO:0000313" key="3">
    <source>
        <dbReference type="EMBL" id="EHJ60540.1"/>
    </source>
</evidence>
<dbReference type="PANTHER" id="PTHR43777:SF1">
    <property type="entry name" value="MOLYBDENUM COFACTOR CYTIDYLYLTRANSFERASE"/>
    <property type="match status" value="1"/>
</dbReference>
<dbReference type="InterPro" id="IPR029044">
    <property type="entry name" value="Nucleotide-diphossugar_trans"/>
</dbReference>
<dbReference type="PATRIC" id="fig|1088721.3.peg.2443"/>
<dbReference type="PANTHER" id="PTHR43777">
    <property type="entry name" value="MOLYBDENUM COFACTOR CYTIDYLYLTRANSFERASE"/>
    <property type="match status" value="1"/>
</dbReference>
<feature type="domain" description="MobA-like NTP transferase" evidence="2">
    <location>
        <begin position="5"/>
        <end position="159"/>
    </location>
</feature>
<dbReference type="AlphaFoldDB" id="G6EDQ2"/>
<keyword evidence="1" id="KW-0460">Magnesium</keyword>
<comment type="caution">
    <text evidence="3">The sequence shown here is derived from an EMBL/GenBank/DDBJ whole genome shotgun (WGS) entry which is preliminary data.</text>
</comment>
<dbReference type="Pfam" id="PF12804">
    <property type="entry name" value="NTP_transf_3"/>
    <property type="match status" value="1"/>
</dbReference>
<protein>
    <recommendedName>
        <fullName evidence="2">MobA-like NTP transferase domain-containing protein</fullName>
    </recommendedName>
</protein>
<reference evidence="3 4" key="1">
    <citation type="journal article" date="2012" name="J. Bacteriol.">
        <title>Genome sequence of benzo(a)pyrene-degrading bacterium Novosphingobium pentaromativorans US6-1.</title>
        <authorList>
            <person name="Luo Y.R."/>
            <person name="Kang S.G."/>
            <person name="Kim S.J."/>
            <person name="Kim M.R."/>
            <person name="Li N."/>
            <person name="Lee J.H."/>
            <person name="Kwon K.K."/>
        </authorList>
    </citation>
    <scope>NUCLEOTIDE SEQUENCE [LARGE SCALE GENOMIC DNA]</scope>
    <source>
        <strain evidence="3 4">US6-1</strain>
    </source>
</reference>